<dbReference type="Proteomes" id="UP000249522">
    <property type="component" value="Unassembled WGS sequence"/>
</dbReference>
<comment type="caution">
    <text evidence="9">The sequence shown here is derived from an EMBL/GenBank/DDBJ whole genome shotgun (WGS) entry which is preliminary data.</text>
</comment>
<evidence type="ECO:0000256" key="1">
    <source>
        <dbReference type="ARBA" id="ARBA00001947"/>
    </source>
</evidence>
<organism evidence="9 10">
    <name type="scientific">Paenibacillus sambharensis</name>
    <dbReference type="NCBI Taxonomy" id="1803190"/>
    <lineage>
        <taxon>Bacteria</taxon>
        <taxon>Bacillati</taxon>
        <taxon>Bacillota</taxon>
        <taxon>Bacilli</taxon>
        <taxon>Bacillales</taxon>
        <taxon>Paenibacillaceae</taxon>
        <taxon>Paenibacillus</taxon>
    </lineage>
</organism>
<dbReference type="PANTHER" id="PTHR11733:SF167">
    <property type="entry name" value="FI17812P1-RELATED"/>
    <property type="match status" value="1"/>
</dbReference>
<evidence type="ECO:0000256" key="7">
    <source>
        <dbReference type="ARBA" id="ARBA00023049"/>
    </source>
</evidence>
<dbReference type="CDD" id="cd08662">
    <property type="entry name" value="M13"/>
    <property type="match status" value="1"/>
</dbReference>
<evidence type="ECO:0000256" key="3">
    <source>
        <dbReference type="ARBA" id="ARBA00022670"/>
    </source>
</evidence>
<keyword evidence="5" id="KW-0378">Hydrolase</keyword>
<dbReference type="PROSITE" id="PS51272">
    <property type="entry name" value="SLH"/>
    <property type="match status" value="1"/>
</dbReference>
<dbReference type="Gene3D" id="1.10.1380.10">
    <property type="entry name" value="Neutral endopeptidase , domain2"/>
    <property type="match status" value="1"/>
</dbReference>
<keyword evidence="6" id="KW-0862">Zinc</keyword>
<evidence type="ECO:0000313" key="9">
    <source>
        <dbReference type="EMBL" id="PZD96515.1"/>
    </source>
</evidence>
<dbReference type="InterPro" id="IPR018497">
    <property type="entry name" value="Peptidase_M13_C"/>
</dbReference>
<reference evidence="9 10" key="1">
    <citation type="submission" date="2018-06" db="EMBL/GenBank/DDBJ databases">
        <title>Paenibacillus imtechensis sp. nov.</title>
        <authorList>
            <person name="Pinnaka A.K."/>
            <person name="Singh H."/>
            <person name="Kaur M."/>
        </authorList>
    </citation>
    <scope>NUCLEOTIDE SEQUENCE [LARGE SCALE GENOMIC DNA]</scope>
    <source>
        <strain evidence="9 10">SMB1</strain>
    </source>
</reference>
<feature type="domain" description="SLH" evidence="8">
    <location>
        <begin position="43"/>
        <end position="106"/>
    </location>
</feature>
<dbReference type="InterPro" id="IPR001119">
    <property type="entry name" value="SLH_dom"/>
</dbReference>
<dbReference type="AlphaFoldDB" id="A0A2W1LNQ6"/>
<dbReference type="Pfam" id="PF05649">
    <property type="entry name" value="Peptidase_M13_N"/>
    <property type="match status" value="1"/>
</dbReference>
<dbReference type="EMBL" id="QKRB01000037">
    <property type="protein sequence ID" value="PZD96515.1"/>
    <property type="molecule type" value="Genomic_DNA"/>
</dbReference>
<keyword evidence="4" id="KW-0479">Metal-binding</keyword>
<comment type="similarity">
    <text evidence="2">Belongs to the peptidase M13 family.</text>
</comment>
<dbReference type="InterPro" id="IPR042089">
    <property type="entry name" value="Peptidase_M13_dom_2"/>
</dbReference>
<name>A0A2W1LNQ6_9BACL</name>
<keyword evidence="3" id="KW-0645">Protease</keyword>
<keyword evidence="10" id="KW-1185">Reference proteome</keyword>
<dbReference type="GO" id="GO:0005886">
    <property type="term" value="C:plasma membrane"/>
    <property type="evidence" value="ECO:0007669"/>
    <property type="project" value="TreeGrafter"/>
</dbReference>
<accession>A0A2W1LNQ6</accession>
<evidence type="ECO:0000259" key="8">
    <source>
        <dbReference type="PROSITE" id="PS51272"/>
    </source>
</evidence>
<dbReference type="Gene3D" id="3.40.390.10">
    <property type="entry name" value="Collagenase (Catalytic Domain)"/>
    <property type="match status" value="1"/>
</dbReference>
<evidence type="ECO:0000256" key="2">
    <source>
        <dbReference type="ARBA" id="ARBA00007357"/>
    </source>
</evidence>
<dbReference type="GO" id="GO:0016485">
    <property type="term" value="P:protein processing"/>
    <property type="evidence" value="ECO:0007669"/>
    <property type="project" value="TreeGrafter"/>
</dbReference>
<dbReference type="GO" id="GO:0046872">
    <property type="term" value="F:metal ion binding"/>
    <property type="evidence" value="ECO:0007669"/>
    <property type="project" value="UniProtKB-KW"/>
</dbReference>
<evidence type="ECO:0000256" key="5">
    <source>
        <dbReference type="ARBA" id="ARBA00022801"/>
    </source>
</evidence>
<dbReference type="GO" id="GO:0004222">
    <property type="term" value="F:metalloendopeptidase activity"/>
    <property type="evidence" value="ECO:0007669"/>
    <property type="project" value="InterPro"/>
</dbReference>
<protein>
    <recommendedName>
        <fullName evidence="8">SLH domain-containing protein</fullName>
    </recommendedName>
</protein>
<evidence type="ECO:0000313" key="10">
    <source>
        <dbReference type="Proteomes" id="UP000249522"/>
    </source>
</evidence>
<dbReference type="InterPro" id="IPR000718">
    <property type="entry name" value="Peptidase_M13"/>
</dbReference>
<dbReference type="Pfam" id="PF00395">
    <property type="entry name" value="SLH"/>
    <property type="match status" value="1"/>
</dbReference>
<dbReference type="InterPro" id="IPR024079">
    <property type="entry name" value="MetalloPept_cat_dom_sf"/>
</dbReference>
<keyword evidence="7" id="KW-0482">Metalloprotease</keyword>
<dbReference type="PRINTS" id="PR00786">
    <property type="entry name" value="NEPRILYSIN"/>
</dbReference>
<dbReference type="PROSITE" id="PS51885">
    <property type="entry name" value="NEPRILYSIN"/>
    <property type="match status" value="1"/>
</dbReference>
<dbReference type="SUPFAM" id="SSF55486">
    <property type="entry name" value="Metalloproteases ('zincins'), catalytic domain"/>
    <property type="match status" value="1"/>
</dbReference>
<evidence type="ECO:0000256" key="4">
    <source>
        <dbReference type="ARBA" id="ARBA00022723"/>
    </source>
</evidence>
<comment type="cofactor">
    <cofactor evidence="1">
        <name>Zn(2+)</name>
        <dbReference type="ChEBI" id="CHEBI:29105"/>
    </cofactor>
</comment>
<sequence>MLALLLSLSIGLANVDAASDQLITRGQLTALINQTFQIQADEPTQAFTDVPASHANASDIAIAAAAGYMKGTGAKQFRPDAKVSGPQLVVIACHILSWKGIEADSSITDVPAWAAPYYAALDDFGLLDDLGLPKGAVTTEQAQQFITKLAYVAQAAANNNPYGAKQVGLKDDFYVYTNREYLANPVIHPGYPSAGTFLDVMKKVDGTRSEIMKQLLQNKASAASGSPEWRAAELYAMYTDTAAREDGIDKLRPYLDELYAVKHAADLRAITEKYWDRFNFIPFIGFAPVEDTLGDRTKYAAAFMGTGLGLGTPLYYTDDPSMANVQQAYIKYMERVLGYIGEQDKLSERAKAIFELEKQLSAKATPPEQMQDPKARLKKSTWDEMKKATPNSGLAEMVIKLYDLPSDMTVYSPEHDYVKFADSLITDSNLQAIKDMLAVNTFFQYEAAFSETTQSFQDDLMKAMIGILPEKLPVEERAAALAQGLEPQAFDKVFVSKYFPESSKNDVKDIVNEIIAKYEERINALTWMSAETKAKAIEKLRDINVNIGYPDEWKPVPSYSFPSKAEGGTLFDAIISRHAAMNAEGKEMLKQPYSMDIWSVLPVMTVNAFYVPSTNSIIFPAAILQAPFYDSKASREQNLGSIGTIIGHEISHAFDVNGAQFDKDGNLTNWWTEADYAEFQKRAGEMADELSKIEFMPGHKLNGELTLAETIADLGGLSCVLDIADDNPDADLTQVFEGFSQAFAAWMPVESAVASIQSDPHAPNKVRVNFTLQMLDQFYEVYNVTEQDAMYVSPDRRISIW</sequence>
<proteinExistence type="inferred from homology"/>
<dbReference type="Pfam" id="PF01431">
    <property type="entry name" value="Peptidase_M13"/>
    <property type="match status" value="1"/>
</dbReference>
<dbReference type="InterPro" id="IPR008753">
    <property type="entry name" value="Peptidase_M13_N"/>
</dbReference>
<evidence type="ECO:0000256" key="6">
    <source>
        <dbReference type="ARBA" id="ARBA00022833"/>
    </source>
</evidence>
<dbReference type="PANTHER" id="PTHR11733">
    <property type="entry name" value="ZINC METALLOPROTEASE FAMILY M13 NEPRILYSIN-RELATED"/>
    <property type="match status" value="1"/>
</dbReference>
<gene>
    <name evidence="9" type="ORF">DNH61_06820</name>
</gene>